<keyword evidence="4" id="KW-1185">Reference proteome</keyword>
<protein>
    <submittedName>
        <fullName evidence="3">Uncharacterized protein</fullName>
    </submittedName>
</protein>
<name>A0A4R2IGB8_9PSEU</name>
<feature type="transmembrane region" description="Helical" evidence="2">
    <location>
        <begin position="65"/>
        <end position="85"/>
    </location>
</feature>
<evidence type="ECO:0000313" key="4">
    <source>
        <dbReference type="Proteomes" id="UP000295680"/>
    </source>
</evidence>
<reference evidence="3 4" key="1">
    <citation type="submission" date="2019-03" db="EMBL/GenBank/DDBJ databases">
        <title>Genomic Encyclopedia of Type Strains, Phase IV (KMG-IV): sequencing the most valuable type-strain genomes for metagenomic binning, comparative biology and taxonomic classification.</title>
        <authorList>
            <person name="Goeker M."/>
        </authorList>
    </citation>
    <scope>NUCLEOTIDE SEQUENCE [LARGE SCALE GENOMIC DNA]</scope>
    <source>
        <strain evidence="3 4">DSM 45934</strain>
    </source>
</reference>
<proteinExistence type="predicted"/>
<organism evidence="3 4">
    <name type="scientific">Actinocrispum wychmicini</name>
    <dbReference type="NCBI Taxonomy" id="1213861"/>
    <lineage>
        <taxon>Bacteria</taxon>
        <taxon>Bacillati</taxon>
        <taxon>Actinomycetota</taxon>
        <taxon>Actinomycetes</taxon>
        <taxon>Pseudonocardiales</taxon>
        <taxon>Pseudonocardiaceae</taxon>
        <taxon>Actinocrispum</taxon>
    </lineage>
</organism>
<keyword evidence="2" id="KW-1133">Transmembrane helix</keyword>
<sequence>MTGHRVGGPRGLDPRCVDTWRRSQPCHLLGCSFAAWVRGHAPSEGTNWGQMSSAAIPETATPRTFAAVLFLAALVVGLVLVLIPLPSPATPADRVWSPLQRTLHDAQSPAGAAGEPRCAVRCRLGAQVVRTGACATVLALLRPELSLRCPTDTTKPTYHSPHPPSKLTHRRFAQHQCAYLGDGSSRMRSPRGRSTRRHGKGCAQVGRETERSTGLRRGHAPGQRGSGRGLRWLACDFQSFMALNFRHYLRAAHQ</sequence>
<keyword evidence="2" id="KW-0812">Transmembrane</keyword>
<keyword evidence="2" id="KW-0472">Membrane</keyword>
<dbReference type="EMBL" id="SLWS01000027">
    <property type="protein sequence ID" value="TCO43773.1"/>
    <property type="molecule type" value="Genomic_DNA"/>
</dbReference>
<accession>A0A4R2IGB8</accession>
<evidence type="ECO:0000256" key="1">
    <source>
        <dbReference type="SAM" id="MobiDB-lite"/>
    </source>
</evidence>
<dbReference type="AlphaFoldDB" id="A0A4R2IGB8"/>
<evidence type="ECO:0000313" key="3">
    <source>
        <dbReference type="EMBL" id="TCO43773.1"/>
    </source>
</evidence>
<feature type="compositionally biased region" description="Basic residues" evidence="1">
    <location>
        <begin position="188"/>
        <end position="200"/>
    </location>
</feature>
<evidence type="ECO:0000256" key="2">
    <source>
        <dbReference type="SAM" id="Phobius"/>
    </source>
</evidence>
<comment type="caution">
    <text evidence="3">The sequence shown here is derived from an EMBL/GenBank/DDBJ whole genome shotgun (WGS) entry which is preliminary data.</text>
</comment>
<gene>
    <name evidence="3" type="ORF">EV192_12715</name>
</gene>
<dbReference type="Proteomes" id="UP000295680">
    <property type="component" value="Unassembled WGS sequence"/>
</dbReference>
<feature type="region of interest" description="Disordered" evidence="1">
    <location>
        <begin position="181"/>
        <end position="226"/>
    </location>
</feature>